<keyword evidence="2" id="KW-1133">Transmembrane helix</keyword>
<evidence type="ECO:0000256" key="2">
    <source>
        <dbReference type="SAM" id="Phobius"/>
    </source>
</evidence>
<feature type="compositionally biased region" description="Pro residues" evidence="1">
    <location>
        <begin position="20"/>
        <end position="35"/>
    </location>
</feature>
<evidence type="ECO:0000256" key="1">
    <source>
        <dbReference type="SAM" id="MobiDB-lite"/>
    </source>
</evidence>
<gene>
    <name evidence="3" type="ORF">NCTC10741_00588</name>
</gene>
<proteinExistence type="predicted"/>
<feature type="transmembrane region" description="Helical" evidence="2">
    <location>
        <begin position="133"/>
        <end position="160"/>
    </location>
</feature>
<feature type="transmembrane region" description="Helical" evidence="2">
    <location>
        <begin position="191"/>
        <end position="222"/>
    </location>
</feature>
<dbReference type="EMBL" id="LR131273">
    <property type="protein sequence ID" value="VDR37484.1"/>
    <property type="molecule type" value="Genomic_DNA"/>
</dbReference>
<protein>
    <submittedName>
        <fullName evidence="3">Predicted integral membrane protein</fullName>
    </submittedName>
</protein>
<reference evidence="3 4" key="1">
    <citation type="submission" date="2018-12" db="EMBL/GenBank/DDBJ databases">
        <authorList>
            <consortium name="Pathogen Informatics"/>
        </authorList>
    </citation>
    <scope>NUCLEOTIDE SEQUENCE [LARGE SCALE GENOMIC DNA]</scope>
    <source>
        <strain evidence="3 4">NCTC10741</strain>
    </source>
</reference>
<feature type="transmembrane region" description="Helical" evidence="2">
    <location>
        <begin position="251"/>
        <end position="284"/>
    </location>
</feature>
<feature type="region of interest" description="Disordered" evidence="1">
    <location>
        <begin position="1"/>
        <end position="65"/>
    </location>
</feature>
<sequence>MTQPPNYPGDDHTEGVPPQGGVPPQPGQGFPPPAGGFPQAGQPGYGQPGQPAYGQPGYGQPGYPAPPQARFNLGDAISWAWNKFTKNAAALIVPILVYAIALVATSALAYFLIGQFGVADVTEEADGTTTVDLTAAGSVASVIFSFVFALVAYACLVAYISGLLDIADGKQVGIGSFFAPRNAGPAMLTAFLLALLTSLVSAIPYVGFIVSVVVGLVTLFVLPAVVDRTLGVGEGFKQGFAVFQKDVGNSILVYIVTSLMVIVGTALCGVGVLVAAPVASLVVINAYRLISGGRVAPPTP</sequence>
<evidence type="ECO:0000313" key="3">
    <source>
        <dbReference type="EMBL" id="VDR37484.1"/>
    </source>
</evidence>
<name>A0A3P8JXC7_TSUPA</name>
<evidence type="ECO:0000313" key="4">
    <source>
        <dbReference type="Proteomes" id="UP000271626"/>
    </source>
</evidence>
<keyword evidence="2" id="KW-0472">Membrane</keyword>
<keyword evidence="2" id="KW-0812">Transmembrane</keyword>
<dbReference type="OrthoDB" id="4829830at2"/>
<feature type="transmembrane region" description="Helical" evidence="2">
    <location>
        <begin position="88"/>
        <end position="113"/>
    </location>
</feature>
<dbReference type="RefSeq" id="WP_126194865.1">
    <property type="nucleotide sequence ID" value="NZ_CP085954.1"/>
</dbReference>
<dbReference type="Proteomes" id="UP000271626">
    <property type="component" value="Chromosome"/>
</dbReference>
<dbReference type="AlphaFoldDB" id="A0A3P8JXC7"/>
<organism evidence="3 4">
    <name type="scientific">Tsukamurella paurometabola</name>
    <name type="common">Corynebacterium paurometabolum</name>
    <dbReference type="NCBI Taxonomy" id="2061"/>
    <lineage>
        <taxon>Bacteria</taxon>
        <taxon>Bacillati</taxon>
        <taxon>Actinomycetota</taxon>
        <taxon>Actinomycetes</taxon>
        <taxon>Mycobacteriales</taxon>
        <taxon>Tsukamurellaceae</taxon>
        <taxon>Tsukamurella</taxon>
    </lineage>
</organism>
<accession>A0A3P8JXC7</accession>